<dbReference type="Proteomes" id="UP000887580">
    <property type="component" value="Unplaced"/>
</dbReference>
<accession>A0AC35GGE7</accession>
<evidence type="ECO:0000313" key="1">
    <source>
        <dbReference type="Proteomes" id="UP000887580"/>
    </source>
</evidence>
<evidence type="ECO:0000313" key="2">
    <source>
        <dbReference type="WBParaSite" id="PS1159_v2.g4763.t1"/>
    </source>
</evidence>
<reference evidence="2" key="1">
    <citation type="submission" date="2022-11" db="UniProtKB">
        <authorList>
            <consortium name="WormBaseParasite"/>
        </authorList>
    </citation>
    <scope>IDENTIFICATION</scope>
</reference>
<organism evidence="1 2">
    <name type="scientific">Panagrolaimus sp. PS1159</name>
    <dbReference type="NCBI Taxonomy" id="55785"/>
    <lineage>
        <taxon>Eukaryota</taxon>
        <taxon>Metazoa</taxon>
        <taxon>Ecdysozoa</taxon>
        <taxon>Nematoda</taxon>
        <taxon>Chromadorea</taxon>
        <taxon>Rhabditida</taxon>
        <taxon>Tylenchina</taxon>
        <taxon>Panagrolaimomorpha</taxon>
        <taxon>Panagrolaimoidea</taxon>
        <taxon>Panagrolaimidae</taxon>
        <taxon>Panagrolaimus</taxon>
    </lineage>
</organism>
<dbReference type="WBParaSite" id="PS1159_v2.g4763.t1">
    <property type="protein sequence ID" value="PS1159_v2.g4763.t1"/>
    <property type="gene ID" value="PS1159_v2.g4763"/>
</dbReference>
<protein>
    <submittedName>
        <fullName evidence="2">Serpentine receptor class gamma</fullName>
    </submittedName>
</protein>
<name>A0AC35GGE7_9BILA</name>
<sequence>MQKIILIDPWKPWFFDHPQWDTVLWLISGYLIYFQSLIHSAVAINRAWSSFAFVEKNYYWWLTKIGRWSIWLLPIIPIGIAAPRFPGHSMYYYTKEGDLASKYVETHIQIYHSTAGPVIVLSTSAFSFILGIATILRYRYLFQQYKTLTSSMKKDMLLFGQAIIVLLFQLALASYYIMTLIATSNNLLELKAFASIYFGFINDISCLCSPIALLIICKFIQRDYINYFLNKQTKIGSSMKSVWNNTSIAPQKRASFITIT</sequence>
<proteinExistence type="predicted"/>